<reference evidence="1 2" key="1">
    <citation type="submission" date="2020-06" db="EMBL/GenBank/DDBJ databases">
        <title>Genome sequence of Paramixta manurensis strain PD-1.</title>
        <authorList>
            <person name="Lee C.W."/>
            <person name="Kim J."/>
        </authorList>
    </citation>
    <scope>NUCLEOTIDE SEQUENCE [LARGE SCALE GENOMIC DNA]</scope>
    <source>
        <strain evidence="1 2">PD-1</strain>
    </source>
</reference>
<dbReference type="Proteomes" id="UP000505325">
    <property type="component" value="Chromosome"/>
</dbReference>
<protein>
    <submittedName>
        <fullName evidence="1">tRNA-ribosyltransferase</fullName>
    </submittedName>
</protein>
<gene>
    <name evidence="1" type="ORF">PMPD1_0644</name>
</gene>
<name>A0A6M8U4Q9_9GAMM</name>
<keyword evidence="2" id="KW-1185">Reference proteome</keyword>
<dbReference type="GO" id="GO:0016740">
    <property type="term" value="F:transferase activity"/>
    <property type="evidence" value="ECO:0007669"/>
    <property type="project" value="UniProtKB-KW"/>
</dbReference>
<organism evidence="1 2">
    <name type="scientific">Paramixta manurensis</name>
    <dbReference type="NCBI Taxonomy" id="2740817"/>
    <lineage>
        <taxon>Bacteria</taxon>
        <taxon>Pseudomonadati</taxon>
        <taxon>Pseudomonadota</taxon>
        <taxon>Gammaproteobacteria</taxon>
        <taxon>Enterobacterales</taxon>
        <taxon>Erwiniaceae</taxon>
        <taxon>Paramixta</taxon>
    </lineage>
</organism>
<evidence type="ECO:0000313" key="2">
    <source>
        <dbReference type="Proteomes" id="UP000505325"/>
    </source>
</evidence>
<keyword evidence="1" id="KW-0808">Transferase</keyword>
<proteinExistence type="predicted"/>
<dbReference type="RefSeq" id="WP_173632689.1">
    <property type="nucleotide sequence ID" value="NZ_CP054212.1"/>
</dbReference>
<dbReference type="EMBL" id="CP054212">
    <property type="protein sequence ID" value="QKJ85616.1"/>
    <property type="molecule type" value="Genomic_DNA"/>
</dbReference>
<evidence type="ECO:0000313" key="1">
    <source>
        <dbReference type="EMBL" id="QKJ85616.1"/>
    </source>
</evidence>
<sequence length="307" mass="34092">MVIETYTPEFVLRMQAQGSGCACQHCQTEAALTELRWQNHIRHSAQLACDSVARAMLFTPEAFILHRTDSPVSSAGEALCEQQQVMNQCCINLLIAPQLRVTEKLYACGVFLSKAQKMIAAGADDAALIDSCQQLLEMAVQGSLQPQFASLPPIEKYKLAQLRQLSERPLDAALDPLTGMALVLKLNELKILSDDYLAETLQQIDGDEEATAFLEQHPSVWLNYFLYRCYHDVFPGSDSAAYATVFLSWCEDYFSLKALCSLLCQSYCELDEETLAAVFAAWQRARTGQVSTVSEVDRLLIGLSLLS</sequence>
<dbReference type="KEGG" id="pmak:PMPD1_0644"/>
<accession>A0A6M8U4Q9</accession>
<dbReference type="AlphaFoldDB" id="A0A6M8U4Q9"/>